<dbReference type="EnsemblProtists" id="EKX46430">
    <property type="protein sequence ID" value="EKX46430"/>
    <property type="gene ID" value="GUITHDRAFT_107633"/>
</dbReference>
<keyword evidence="6" id="KW-1185">Reference proteome</keyword>
<sequence length="723" mass="83658">MATSFFCQHHIDGRENVILQCSCLKIRGGSGAAFDRTDDDFPVKEDGMGDVKGFPLEQTCDGSLKKRNAKQADNLSEGRDRNDPLKRPRIVKRKGLQGNLSGGELHAEIGRANETIARVNHEIAKVESEIASVNQEIGVVVSKIEEADRNVMDPYISMPKYWLDEKKQLRKEKRQLLKKETKLLKEKRQLRDEKKLFLEEEKQLRENERQLLGIFDDKGARYGNLLLKTNNEDAMLAFLNELYHTARSGKTFVANEKVRFSTWLGGEELFGKQLFLREFYFKMMRIIVDQFNLDPETLKDKRPQQTFHPLIFTGTPGIGKSCFAHFLFLHLLRTDVQVVYQKGIKHWYFHKGKWSRIANDEADIRRFLEDSRVWYICDLYKKMGTYVITSTAKTIIITSPKHKWFTDIEKNHGAQTYFMPVWSDKEMAAFIEMQEGRISEKEARGIIKDWGNVPRNLVLRPVRTIKKLCQQISSVKELQATMDAAEGDDLGMPSRLIHLIPNADCKTFHPRICSMKAKTIIYERLVRDDWDRLVEFAISNSGEAFEFVVHEVLKKGRKCELRMLRSDGDEEAAVQSLDLKPQAYYEFPTKRHQLQEWKIMHNTYCKPKTPYFPCIDALLLAESGVLFMFQITRAVKHPIKLGPFCDILQSLRAKNEFKRICFMFVLPSTNEKKKKAFSGFTKKGAKPSEWAVVGKLAQYIMYLSKDDLAQRPKGFMPIPPPTQ</sequence>
<feature type="region of interest" description="Disordered" evidence="3">
    <location>
        <begin position="67"/>
        <end position="88"/>
    </location>
</feature>
<evidence type="ECO:0000256" key="2">
    <source>
        <dbReference type="SAM" id="Coils"/>
    </source>
</evidence>
<reference evidence="6" key="2">
    <citation type="submission" date="2012-11" db="EMBL/GenBank/DDBJ databases">
        <authorList>
            <person name="Kuo A."/>
            <person name="Curtis B.A."/>
            <person name="Tanifuji G."/>
            <person name="Burki F."/>
            <person name="Gruber A."/>
            <person name="Irimia M."/>
            <person name="Maruyama S."/>
            <person name="Arias M.C."/>
            <person name="Ball S.G."/>
            <person name="Gile G.H."/>
            <person name="Hirakawa Y."/>
            <person name="Hopkins J.F."/>
            <person name="Rensing S.A."/>
            <person name="Schmutz J."/>
            <person name="Symeonidi A."/>
            <person name="Elias M."/>
            <person name="Eveleigh R.J."/>
            <person name="Herman E.K."/>
            <person name="Klute M.J."/>
            <person name="Nakayama T."/>
            <person name="Obornik M."/>
            <person name="Reyes-Prieto A."/>
            <person name="Armbrust E.V."/>
            <person name="Aves S.J."/>
            <person name="Beiko R.G."/>
            <person name="Coutinho P."/>
            <person name="Dacks J.B."/>
            <person name="Durnford D.G."/>
            <person name="Fast N.M."/>
            <person name="Green B.R."/>
            <person name="Grisdale C."/>
            <person name="Hempe F."/>
            <person name="Henrissat B."/>
            <person name="Hoppner M.P."/>
            <person name="Ishida K.-I."/>
            <person name="Kim E."/>
            <person name="Koreny L."/>
            <person name="Kroth P.G."/>
            <person name="Liu Y."/>
            <person name="Malik S.-B."/>
            <person name="Maier U.G."/>
            <person name="McRose D."/>
            <person name="Mock T."/>
            <person name="Neilson J.A."/>
            <person name="Onodera N.T."/>
            <person name="Poole A.M."/>
            <person name="Pritham E.J."/>
            <person name="Richards T.A."/>
            <person name="Rocap G."/>
            <person name="Roy S.W."/>
            <person name="Sarai C."/>
            <person name="Schaack S."/>
            <person name="Shirato S."/>
            <person name="Slamovits C.H."/>
            <person name="Spencer D.F."/>
            <person name="Suzuki S."/>
            <person name="Worden A.Z."/>
            <person name="Zauner S."/>
            <person name="Barry K."/>
            <person name="Bell C."/>
            <person name="Bharti A.K."/>
            <person name="Crow J.A."/>
            <person name="Grimwood J."/>
            <person name="Kramer R."/>
            <person name="Lindquist E."/>
            <person name="Lucas S."/>
            <person name="Salamov A."/>
            <person name="McFadden G.I."/>
            <person name="Lane C.E."/>
            <person name="Keeling P.J."/>
            <person name="Gray M.W."/>
            <person name="Grigoriev I.V."/>
            <person name="Archibald J.M."/>
        </authorList>
    </citation>
    <scope>NUCLEOTIDE SEQUENCE</scope>
    <source>
        <strain evidence="6">CCMP2712</strain>
    </source>
</reference>
<accession>L1JE94</accession>
<keyword evidence="2" id="KW-0175">Coiled coil</keyword>
<evidence type="ECO:0000313" key="6">
    <source>
        <dbReference type="Proteomes" id="UP000011087"/>
    </source>
</evidence>
<evidence type="ECO:0000256" key="3">
    <source>
        <dbReference type="SAM" id="MobiDB-lite"/>
    </source>
</evidence>
<dbReference type="SUPFAM" id="SSF52540">
    <property type="entry name" value="P-loop containing nucleoside triphosphate hydrolases"/>
    <property type="match status" value="1"/>
</dbReference>
<reference evidence="5" key="3">
    <citation type="submission" date="2016-03" db="UniProtKB">
        <authorList>
            <consortium name="EnsemblProtists"/>
        </authorList>
    </citation>
    <scope>IDENTIFICATION</scope>
</reference>
<dbReference type="OrthoDB" id="2340858at2759"/>
<name>L1JE94_GUITC</name>
<dbReference type="Proteomes" id="UP000011087">
    <property type="component" value="Unassembled WGS sequence"/>
</dbReference>
<dbReference type="GeneID" id="17303134"/>
<dbReference type="GO" id="GO:0009507">
    <property type="term" value="C:chloroplast"/>
    <property type="evidence" value="ECO:0007669"/>
    <property type="project" value="UniProtKB-SubCell"/>
</dbReference>
<evidence type="ECO:0000256" key="1">
    <source>
        <dbReference type="ARBA" id="ARBA00004229"/>
    </source>
</evidence>
<dbReference type="PaxDb" id="55529-EKX46430"/>
<dbReference type="PANTHER" id="PTHR33129">
    <property type="entry name" value="PROTEIN KINASE DOMAIN-CONTAINING PROTEIN-RELATED"/>
    <property type="match status" value="1"/>
</dbReference>
<dbReference type="HOGENOM" id="CLU_023275_0_0_1"/>
<dbReference type="AlphaFoldDB" id="L1JE94"/>
<evidence type="ECO:0000313" key="5">
    <source>
        <dbReference type="EnsemblProtists" id="EKX46430"/>
    </source>
</evidence>
<dbReference type="RefSeq" id="XP_005833410.1">
    <property type="nucleotide sequence ID" value="XM_005833353.1"/>
</dbReference>
<dbReference type="InterPro" id="IPR052980">
    <property type="entry name" value="Crinkler_effector"/>
</dbReference>
<dbReference type="EMBL" id="JH992994">
    <property type="protein sequence ID" value="EKX46430.1"/>
    <property type="molecule type" value="Genomic_DNA"/>
</dbReference>
<feature type="compositionally biased region" description="Basic and acidic residues" evidence="3">
    <location>
        <begin position="76"/>
        <end position="86"/>
    </location>
</feature>
<dbReference type="InterPro" id="IPR027417">
    <property type="entry name" value="P-loop_NTPase"/>
</dbReference>
<feature type="coiled-coil region" evidence="2">
    <location>
        <begin position="166"/>
        <end position="210"/>
    </location>
</feature>
<reference evidence="4 6" key="1">
    <citation type="journal article" date="2012" name="Nature">
        <title>Algal genomes reveal evolutionary mosaicism and the fate of nucleomorphs.</title>
        <authorList>
            <consortium name="DOE Joint Genome Institute"/>
            <person name="Curtis B.A."/>
            <person name="Tanifuji G."/>
            <person name="Burki F."/>
            <person name="Gruber A."/>
            <person name="Irimia M."/>
            <person name="Maruyama S."/>
            <person name="Arias M.C."/>
            <person name="Ball S.G."/>
            <person name="Gile G.H."/>
            <person name="Hirakawa Y."/>
            <person name="Hopkins J.F."/>
            <person name="Kuo A."/>
            <person name="Rensing S.A."/>
            <person name="Schmutz J."/>
            <person name="Symeonidi A."/>
            <person name="Elias M."/>
            <person name="Eveleigh R.J."/>
            <person name="Herman E.K."/>
            <person name="Klute M.J."/>
            <person name="Nakayama T."/>
            <person name="Obornik M."/>
            <person name="Reyes-Prieto A."/>
            <person name="Armbrust E.V."/>
            <person name="Aves S.J."/>
            <person name="Beiko R.G."/>
            <person name="Coutinho P."/>
            <person name="Dacks J.B."/>
            <person name="Durnford D.G."/>
            <person name="Fast N.M."/>
            <person name="Green B.R."/>
            <person name="Grisdale C.J."/>
            <person name="Hempel F."/>
            <person name="Henrissat B."/>
            <person name="Hoppner M.P."/>
            <person name="Ishida K."/>
            <person name="Kim E."/>
            <person name="Koreny L."/>
            <person name="Kroth P.G."/>
            <person name="Liu Y."/>
            <person name="Malik S.B."/>
            <person name="Maier U.G."/>
            <person name="McRose D."/>
            <person name="Mock T."/>
            <person name="Neilson J.A."/>
            <person name="Onodera N.T."/>
            <person name="Poole A.M."/>
            <person name="Pritham E.J."/>
            <person name="Richards T.A."/>
            <person name="Rocap G."/>
            <person name="Roy S.W."/>
            <person name="Sarai C."/>
            <person name="Schaack S."/>
            <person name="Shirato S."/>
            <person name="Slamovits C.H."/>
            <person name="Spencer D.F."/>
            <person name="Suzuki S."/>
            <person name="Worden A.Z."/>
            <person name="Zauner S."/>
            <person name="Barry K."/>
            <person name="Bell C."/>
            <person name="Bharti A.K."/>
            <person name="Crow J.A."/>
            <person name="Grimwood J."/>
            <person name="Kramer R."/>
            <person name="Lindquist E."/>
            <person name="Lucas S."/>
            <person name="Salamov A."/>
            <person name="McFadden G.I."/>
            <person name="Lane C.E."/>
            <person name="Keeling P.J."/>
            <person name="Gray M.W."/>
            <person name="Grigoriev I.V."/>
            <person name="Archibald J.M."/>
        </authorList>
    </citation>
    <scope>NUCLEOTIDE SEQUENCE</scope>
    <source>
        <strain evidence="4 6">CCMP2712</strain>
    </source>
</reference>
<dbReference type="KEGG" id="gtt:GUITHDRAFT_107633"/>
<dbReference type="OMA" id="MRPSWIL"/>
<comment type="subcellular location">
    <subcellularLocation>
        <location evidence="1">Plastid</location>
        <location evidence="1">Chloroplast</location>
    </subcellularLocation>
</comment>
<gene>
    <name evidence="4" type="ORF">GUITHDRAFT_107633</name>
</gene>
<organism evidence="4">
    <name type="scientific">Guillardia theta (strain CCMP2712)</name>
    <name type="common">Cryptophyte</name>
    <dbReference type="NCBI Taxonomy" id="905079"/>
    <lineage>
        <taxon>Eukaryota</taxon>
        <taxon>Cryptophyceae</taxon>
        <taxon>Pyrenomonadales</taxon>
        <taxon>Geminigeraceae</taxon>
        <taxon>Guillardia</taxon>
    </lineage>
</organism>
<dbReference type="PANTHER" id="PTHR33129:SF1">
    <property type="entry name" value="ATP-BINDING PROTEIN"/>
    <property type="match status" value="1"/>
</dbReference>
<evidence type="ECO:0000313" key="4">
    <source>
        <dbReference type="EMBL" id="EKX46430.1"/>
    </source>
</evidence>
<feature type="coiled-coil region" evidence="2">
    <location>
        <begin position="109"/>
        <end position="136"/>
    </location>
</feature>
<proteinExistence type="predicted"/>
<protein>
    <submittedName>
        <fullName evidence="4 5">Uncharacterized protein</fullName>
    </submittedName>
</protein>